<gene>
    <name evidence="1" type="ORF">H7965_23030</name>
</gene>
<dbReference type="RefSeq" id="WP_186772928.1">
    <property type="nucleotide sequence ID" value="NZ_JACOMF010000045.1"/>
</dbReference>
<keyword evidence="2" id="KW-1185">Reference proteome</keyword>
<accession>A0A9X0R434</accession>
<dbReference type="Proteomes" id="UP000600101">
    <property type="component" value="Unassembled WGS sequence"/>
</dbReference>
<evidence type="ECO:0000313" key="1">
    <source>
        <dbReference type="EMBL" id="MBC4018172.1"/>
    </source>
</evidence>
<reference evidence="1" key="1">
    <citation type="submission" date="2020-08" db="EMBL/GenBank/DDBJ databases">
        <authorList>
            <person name="Hu Y."/>
            <person name="Nguyen S.V."/>
            <person name="Li F."/>
            <person name="Fanning S."/>
        </authorList>
    </citation>
    <scope>NUCLEOTIDE SEQUENCE</scope>
    <source>
        <strain evidence="1">SYSU D8009</strain>
    </source>
</reference>
<comment type="caution">
    <text evidence="1">The sequence shown here is derived from an EMBL/GenBank/DDBJ whole genome shotgun (WGS) entry which is preliminary data.</text>
</comment>
<proteinExistence type="predicted"/>
<protein>
    <submittedName>
        <fullName evidence="1">Uncharacterized protein</fullName>
    </submittedName>
</protein>
<name>A0A9X0R434_9PROT</name>
<sequence length="237" mass="25849">MPGSSASGAGREDTADCWRDFFRDQGIAQPVGQITTFKFVGQTFHIPNSYLGGGLPRPEFGPQDAVRLQAWAPNLAPLTAEQARTFQIPLSAGVRITVFGHPQFLHGQALLDEFIKAYGHENRNGERNAFGFTILRARAAGGSRWGEIHVSPEGPENLFHCSIDGSVRYPGCTAQRWIGGPLRVEMDFDKPIIADYPALDAGLAGFMRCALGPSGTPGQVWPLPGRHQLEKIWSPLQ</sequence>
<dbReference type="EMBL" id="JACOMF010000045">
    <property type="protein sequence ID" value="MBC4018172.1"/>
    <property type="molecule type" value="Genomic_DNA"/>
</dbReference>
<dbReference type="AlphaFoldDB" id="A0A9X0R434"/>
<evidence type="ECO:0000313" key="2">
    <source>
        <dbReference type="Proteomes" id="UP000600101"/>
    </source>
</evidence>
<organism evidence="1 2">
    <name type="scientific">Siccirubricoccus deserti</name>
    <dbReference type="NCBI Taxonomy" id="2013562"/>
    <lineage>
        <taxon>Bacteria</taxon>
        <taxon>Pseudomonadati</taxon>
        <taxon>Pseudomonadota</taxon>
        <taxon>Alphaproteobacteria</taxon>
        <taxon>Acetobacterales</taxon>
        <taxon>Roseomonadaceae</taxon>
        <taxon>Siccirubricoccus</taxon>
    </lineage>
</organism>